<protein>
    <recommendedName>
        <fullName evidence="7">RDD domain-containing protein</fullName>
    </recommendedName>
</protein>
<name>A0ABQ6IMA9_9MICO</name>
<organism evidence="8 9">
    <name type="scientific">Mobilicoccus caccae</name>
    <dbReference type="NCBI Taxonomy" id="1859295"/>
    <lineage>
        <taxon>Bacteria</taxon>
        <taxon>Bacillati</taxon>
        <taxon>Actinomycetota</taxon>
        <taxon>Actinomycetes</taxon>
        <taxon>Micrococcales</taxon>
        <taxon>Dermatophilaceae</taxon>
        <taxon>Mobilicoccus</taxon>
    </lineage>
</organism>
<comment type="subcellular location">
    <subcellularLocation>
        <location evidence="1">Membrane</location>
        <topology evidence="1">Multi-pass membrane protein</topology>
    </subcellularLocation>
</comment>
<dbReference type="Pfam" id="PF06271">
    <property type="entry name" value="RDD"/>
    <property type="match status" value="1"/>
</dbReference>
<sequence length="309" mass="33163">MHCGEGVDVHAFTVRARVSRRARAESGAPYPGGMRSGLPKDDLVTGEAVVVALPFAGLAIRALSGAVDMFVHLLLTVGLTFGFVRVAGGLDDALVTSFSLLITVFCLVGFPVICESLTGRTVGKKLTGLRTVRNDGGPADPRRIVTRHLIGVVEIWLTGGVPALITGLLTEPTRRLGDIAAGTYVARDRVRLELPPPPEMPAPLQAWARIADLGRIPDELAILVRTTMAQQADFTGASGERIEQMLASRVAEHVSPDPPRGTTARAFLQAVMAERRRRETDRLEGQQTRRRRLFGGVAGTDRPTAQVSP</sequence>
<evidence type="ECO:0000256" key="2">
    <source>
        <dbReference type="ARBA" id="ARBA00022692"/>
    </source>
</evidence>
<keyword evidence="9" id="KW-1185">Reference proteome</keyword>
<evidence type="ECO:0000313" key="9">
    <source>
        <dbReference type="Proteomes" id="UP001157126"/>
    </source>
</evidence>
<feature type="region of interest" description="Disordered" evidence="5">
    <location>
        <begin position="275"/>
        <end position="309"/>
    </location>
</feature>
<proteinExistence type="predicted"/>
<evidence type="ECO:0000259" key="7">
    <source>
        <dbReference type="Pfam" id="PF06271"/>
    </source>
</evidence>
<evidence type="ECO:0000256" key="3">
    <source>
        <dbReference type="ARBA" id="ARBA00022989"/>
    </source>
</evidence>
<reference evidence="9" key="1">
    <citation type="journal article" date="2019" name="Int. J. Syst. Evol. Microbiol.">
        <title>The Global Catalogue of Microorganisms (GCM) 10K type strain sequencing project: providing services to taxonomists for standard genome sequencing and annotation.</title>
        <authorList>
            <consortium name="The Broad Institute Genomics Platform"/>
            <consortium name="The Broad Institute Genome Sequencing Center for Infectious Disease"/>
            <person name="Wu L."/>
            <person name="Ma J."/>
        </authorList>
    </citation>
    <scope>NUCLEOTIDE SEQUENCE [LARGE SCALE GENOMIC DNA]</scope>
    <source>
        <strain evidence="9">NBRC 113072</strain>
    </source>
</reference>
<accession>A0ABQ6IMA9</accession>
<keyword evidence="4 6" id="KW-0472">Membrane</keyword>
<dbReference type="EMBL" id="BSUO01000001">
    <property type="protein sequence ID" value="GMA38556.1"/>
    <property type="molecule type" value="Genomic_DNA"/>
</dbReference>
<keyword evidence="3 6" id="KW-1133">Transmembrane helix</keyword>
<dbReference type="PANTHER" id="PTHR38480:SF1">
    <property type="entry name" value="SLR0254 PROTEIN"/>
    <property type="match status" value="1"/>
</dbReference>
<evidence type="ECO:0000256" key="6">
    <source>
        <dbReference type="SAM" id="Phobius"/>
    </source>
</evidence>
<evidence type="ECO:0000256" key="1">
    <source>
        <dbReference type="ARBA" id="ARBA00004141"/>
    </source>
</evidence>
<comment type="caution">
    <text evidence="8">The sequence shown here is derived from an EMBL/GenBank/DDBJ whole genome shotgun (WGS) entry which is preliminary data.</text>
</comment>
<evidence type="ECO:0000313" key="8">
    <source>
        <dbReference type="EMBL" id="GMA38556.1"/>
    </source>
</evidence>
<gene>
    <name evidence="8" type="ORF">GCM10025883_06010</name>
</gene>
<feature type="transmembrane region" description="Helical" evidence="6">
    <location>
        <begin position="94"/>
        <end position="114"/>
    </location>
</feature>
<evidence type="ECO:0000256" key="4">
    <source>
        <dbReference type="ARBA" id="ARBA00023136"/>
    </source>
</evidence>
<feature type="transmembrane region" description="Helical" evidence="6">
    <location>
        <begin position="70"/>
        <end position="88"/>
    </location>
</feature>
<feature type="transmembrane region" description="Helical" evidence="6">
    <location>
        <begin position="43"/>
        <end position="63"/>
    </location>
</feature>
<dbReference type="Proteomes" id="UP001157126">
    <property type="component" value="Unassembled WGS sequence"/>
</dbReference>
<evidence type="ECO:0000256" key="5">
    <source>
        <dbReference type="SAM" id="MobiDB-lite"/>
    </source>
</evidence>
<dbReference type="PANTHER" id="PTHR38480">
    <property type="entry name" value="SLR0254 PROTEIN"/>
    <property type="match status" value="1"/>
</dbReference>
<dbReference type="InterPro" id="IPR010432">
    <property type="entry name" value="RDD"/>
</dbReference>
<feature type="domain" description="RDD" evidence="7">
    <location>
        <begin position="56"/>
        <end position="182"/>
    </location>
</feature>
<feature type="compositionally biased region" description="Basic and acidic residues" evidence="5">
    <location>
        <begin position="275"/>
        <end position="284"/>
    </location>
</feature>
<keyword evidence="2 6" id="KW-0812">Transmembrane</keyword>